<keyword evidence="2" id="KW-0570">Pentose shunt</keyword>
<dbReference type="OrthoDB" id="1711136at2759"/>
<sequence length="363" mass="40464">MITSRSDFRRFYTTISDTSLLTQLISVRHDLTLDVDSMNDQAVAELKAKGYTFHDMTSNQAIVFGQLTDERQWADISAEIKQFIGRHSLNLREDGDVLRVINLATVLLARKVYSYLAPTGRLHAQISPSFSFDTEKIVEHAKQLVRLFKDYGIPEERVCIKIPSTPAGLLACRQLEGEGIRTLATCLFSVPQAVAAHQAGCLYVAPYFNELRVHFERGVWKEYNDTVHEHPMAPVIYSIVKAFQKLNSNTLVMPASIVNLSEVVALTRLSPNHLTISAGVLQDMAQPGTAVANEDLEQAVMDGVNSSGRGNLTVSSKITDPENHALSEAIQADTETQRKLNDALQIFDDMERKTKAFLCERLL</sequence>
<keyword evidence="4" id="KW-1185">Reference proteome</keyword>
<evidence type="ECO:0000256" key="1">
    <source>
        <dbReference type="ARBA" id="ARBA00023270"/>
    </source>
</evidence>
<dbReference type="GO" id="GO:0009052">
    <property type="term" value="P:pentose-phosphate shunt, non-oxidative branch"/>
    <property type="evidence" value="ECO:0007669"/>
    <property type="project" value="TreeGrafter"/>
</dbReference>
<dbReference type="Pfam" id="PF00923">
    <property type="entry name" value="TAL_FSA"/>
    <property type="match status" value="1"/>
</dbReference>
<keyword evidence="1" id="KW-0704">Schiff base</keyword>
<evidence type="ECO:0000313" key="3">
    <source>
        <dbReference type="EMBL" id="KIO13967.1"/>
    </source>
</evidence>
<dbReference type="GO" id="GO:0004801">
    <property type="term" value="F:transaldolase activity"/>
    <property type="evidence" value="ECO:0007669"/>
    <property type="project" value="UniProtKB-EC"/>
</dbReference>
<dbReference type="STRING" id="870435.A0A0C3KWS2"/>
<accession>A0A0C3KWS2</accession>
<dbReference type="AlphaFoldDB" id="A0A0C3KWS2"/>
<dbReference type="InterPro" id="IPR018225">
    <property type="entry name" value="Transaldolase_AS"/>
</dbReference>
<dbReference type="InterPro" id="IPR001585">
    <property type="entry name" value="TAL/FSA"/>
</dbReference>
<dbReference type="EMBL" id="KN831945">
    <property type="protein sequence ID" value="KIO13967.1"/>
    <property type="molecule type" value="Genomic_DNA"/>
</dbReference>
<dbReference type="PANTHER" id="PTHR10683:SF39">
    <property type="entry name" value="TRANSALDOLASE"/>
    <property type="match status" value="1"/>
</dbReference>
<keyword evidence="2" id="KW-0808">Transferase</keyword>
<comment type="function">
    <text evidence="2">Catalyzes the rate-limiting step of the non-oxidative phase in the pentose phosphate pathway. Catalyzes the reversible conversion of sedheptulose-7-phosphate and D-glyceraldehyde 3-phosphate into erythrose-4-phosphate and beta-D-fructose 6-phosphate.</text>
</comment>
<dbReference type="SUPFAM" id="SSF51569">
    <property type="entry name" value="Aldolase"/>
    <property type="match status" value="1"/>
</dbReference>
<reference evidence="3 4" key="1">
    <citation type="submission" date="2014-04" db="EMBL/GenBank/DDBJ databases">
        <authorList>
            <consortium name="DOE Joint Genome Institute"/>
            <person name="Kuo A."/>
            <person name="Kohler A."/>
            <person name="Costa M.D."/>
            <person name="Nagy L.G."/>
            <person name="Floudas D."/>
            <person name="Copeland A."/>
            <person name="Barry K.W."/>
            <person name="Cichocki N."/>
            <person name="Veneault-Fourrey C."/>
            <person name="LaButti K."/>
            <person name="Lindquist E.A."/>
            <person name="Lipzen A."/>
            <person name="Lundell T."/>
            <person name="Morin E."/>
            <person name="Murat C."/>
            <person name="Sun H."/>
            <person name="Tunlid A."/>
            <person name="Henrissat B."/>
            <person name="Grigoriev I.V."/>
            <person name="Hibbett D.S."/>
            <person name="Martin F."/>
            <person name="Nordberg H.P."/>
            <person name="Cantor M.N."/>
            <person name="Hua S.X."/>
        </authorList>
    </citation>
    <scope>NUCLEOTIDE SEQUENCE [LARGE SCALE GENOMIC DNA]</scope>
    <source>
        <strain evidence="3 4">Marx 270</strain>
    </source>
</reference>
<name>A0A0C3KWS2_PISTI</name>
<proteinExistence type="predicted"/>
<comment type="catalytic activity">
    <reaction evidence="2">
        <text>D-sedoheptulose 7-phosphate + D-glyceraldehyde 3-phosphate = D-erythrose 4-phosphate + beta-D-fructose 6-phosphate</text>
        <dbReference type="Rhea" id="RHEA:17053"/>
        <dbReference type="ChEBI" id="CHEBI:16897"/>
        <dbReference type="ChEBI" id="CHEBI:57483"/>
        <dbReference type="ChEBI" id="CHEBI:57634"/>
        <dbReference type="ChEBI" id="CHEBI:59776"/>
        <dbReference type="EC" id="2.2.1.2"/>
    </reaction>
</comment>
<protein>
    <recommendedName>
        <fullName evidence="2">Transaldolase</fullName>
        <ecNumber evidence="2">2.2.1.2</ecNumber>
    </recommendedName>
</protein>
<dbReference type="PANTHER" id="PTHR10683">
    <property type="entry name" value="TRANSALDOLASE"/>
    <property type="match status" value="1"/>
</dbReference>
<dbReference type="UniPathway" id="UPA00115">
    <property type="reaction ID" value="UER00414"/>
</dbReference>
<dbReference type="EC" id="2.2.1.2" evidence="2"/>
<dbReference type="GO" id="GO:0005975">
    <property type="term" value="P:carbohydrate metabolic process"/>
    <property type="evidence" value="ECO:0007669"/>
    <property type="project" value="InterPro"/>
</dbReference>
<reference evidence="4" key="2">
    <citation type="submission" date="2015-01" db="EMBL/GenBank/DDBJ databases">
        <title>Evolutionary Origins and Diversification of the Mycorrhizal Mutualists.</title>
        <authorList>
            <consortium name="DOE Joint Genome Institute"/>
            <consortium name="Mycorrhizal Genomics Consortium"/>
            <person name="Kohler A."/>
            <person name="Kuo A."/>
            <person name="Nagy L.G."/>
            <person name="Floudas D."/>
            <person name="Copeland A."/>
            <person name="Barry K.W."/>
            <person name="Cichocki N."/>
            <person name="Veneault-Fourrey C."/>
            <person name="LaButti K."/>
            <person name="Lindquist E.A."/>
            <person name="Lipzen A."/>
            <person name="Lundell T."/>
            <person name="Morin E."/>
            <person name="Murat C."/>
            <person name="Riley R."/>
            <person name="Ohm R."/>
            <person name="Sun H."/>
            <person name="Tunlid A."/>
            <person name="Henrissat B."/>
            <person name="Grigoriev I.V."/>
            <person name="Hibbett D.S."/>
            <person name="Martin F."/>
        </authorList>
    </citation>
    <scope>NUCLEOTIDE SEQUENCE [LARGE SCALE GENOMIC DNA]</scope>
    <source>
        <strain evidence="4">Marx 270</strain>
    </source>
</reference>
<gene>
    <name evidence="3" type="ORF">M404DRAFT_121614</name>
</gene>
<dbReference type="Proteomes" id="UP000054217">
    <property type="component" value="Unassembled WGS sequence"/>
</dbReference>
<organism evidence="3 4">
    <name type="scientific">Pisolithus tinctorius Marx 270</name>
    <dbReference type="NCBI Taxonomy" id="870435"/>
    <lineage>
        <taxon>Eukaryota</taxon>
        <taxon>Fungi</taxon>
        <taxon>Dikarya</taxon>
        <taxon>Basidiomycota</taxon>
        <taxon>Agaricomycotina</taxon>
        <taxon>Agaricomycetes</taxon>
        <taxon>Agaricomycetidae</taxon>
        <taxon>Boletales</taxon>
        <taxon>Sclerodermatineae</taxon>
        <taxon>Pisolithaceae</taxon>
        <taxon>Pisolithus</taxon>
    </lineage>
</organism>
<evidence type="ECO:0000256" key="2">
    <source>
        <dbReference type="RuleBase" id="RU000501"/>
    </source>
</evidence>
<dbReference type="HOGENOM" id="CLU_047470_1_0_1"/>
<dbReference type="Gene3D" id="3.20.20.70">
    <property type="entry name" value="Aldolase class I"/>
    <property type="match status" value="1"/>
</dbReference>
<comment type="pathway">
    <text evidence="2">Carbohydrate degradation; pentose phosphate pathway; D-glyceraldehyde 3-phosphate and beta-D-fructose 6-phosphate from D-ribose 5-phosphate and D-xylulose 5-phosphate (non-oxidative stage): step 2/3.</text>
</comment>
<dbReference type="InParanoid" id="A0A0C3KWS2"/>
<evidence type="ECO:0000313" key="4">
    <source>
        <dbReference type="Proteomes" id="UP000054217"/>
    </source>
</evidence>
<dbReference type="PROSITE" id="PS00958">
    <property type="entry name" value="TRANSALDOLASE_2"/>
    <property type="match status" value="1"/>
</dbReference>
<dbReference type="InterPro" id="IPR013785">
    <property type="entry name" value="Aldolase_TIM"/>
</dbReference>